<gene>
    <name evidence="2" type="ORF">METZ01_LOCUS273665</name>
</gene>
<protein>
    <submittedName>
        <fullName evidence="2">Uncharacterized protein</fullName>
    </submittedName>
</protein>
<dbReference type="AlphaFoldDB" id="A0A382KDI4"/>
<sequence length="64" mass="7625">MQLRMIRTNLLNLPEIKMPSGYRLRTYQENDNWHWANIINSSFGGDRTDADTREQITELPEFEP</sequence>
<reference evidence="2" key="1">
    <citation type="submission" date="2018-05" db="EMBL/GenBank/DDBJ databases">
        <authorList>
            <person name="Lanie J.A."/>
            <person name="Ng W.-L."/>
            <person name="Kazmierczak K.M."/>
            <person name="Andrzejewski T.M."/>
            <person name="Davidsen T.M."/>
            <person name="Wayne K.J."/>
            <person name="Tettelin H."/>
            <person name="Glass J.I."/>
            <person name="Rusch D."/>
            <person name="Podicherti R."/>
            <person name="Tsui H.-C.T."/>
            <person name="Winkler M.E."/>
        </authorList>
    </citation>
    <scope>NUCLEOTIDE SEQUENCE</scope>
</reference>
<proteinExistence type="predicted"/>
<feature type="non-terminal residue" evidence="2">
    <location>
        <position position="64"/>
    </location>
</feature>
<name>A0A382KDI4_9ZZZZ</name>
<accession>A0A382KDI4</accession>
<feature type="compositionally biased region" description="Basic and acidic residues" evidence="1">
    <location>
        <begin position="46"/>
        <end position="56"/>
    </location>
</feature>
<dbReference type="EMBL" id="UINC01079115">
    <property type="protein sequence ID" value="SVC20811.1"/>
    <property type="molecule type" value="Genomic_DNA"/>
</dbReference>
<feature type="region of interest" description="Disordered" evidence="1">
    <location>
        <begin position="44"/>
        <end position="64"/>
    </location>
</feature>
<evidence type="ECO:0000313" key="2">
    <source>
        <dbReference type="EMBL" id="SVC20811.1"/>
    </source>
</evidence>
<evidence type="ECO:0000256" key="1">
    <source>
        <dbReference type="SAM" id="MobiDB-lite"/>
    </source>
</evidence>
<organism evidence="2">
    <name type="scientific">marine metagenome</name>
    <dbReference type="NCBI Taxonomy" id="408172"/>
    <lineage>
        <taxon>unclassified sequences</taxon>
        <taxon>metagenomes</taxon>
        <taxon>ecological metagenomes</taxon>
    </lineage>
</organism>